<dbReference type="InterPro" id="IPR038987">
    <property type="entry name" value="MoeA-like"/>
</dbReference>
<evidence type="ECO:0000256" key="4">
    <source>
        <dbReference type="ARBA" id="ARBA00010763"/>
    </source>
</evidence>
<dbReference type="SUPFAM" id="SSF63882">
    <property type="entry name" value="MoeA N-terminal region -like"/>
    <property type="match status" value="1"/>
</dbReference>
<dbReference type="InterPro" id="IPR005111">
    <property type="entry name" value="MoeA_C_domain_IV"/>
</dbReference>
<dbReference type="AlphaFoldDB" id="A0A1V8M2D1"/>
<evidence type="ECO:0000256" key="5">
    <source>
        <dbReference type="ARBA" id="ARBA00022505"/>
    </source>
</evidence>
<dbReference type="GO" id="GO:0005829">
    <property type="term" value="C:cytosol"/>
    <property type="evidence" value="ECO:0007669"/>
    <property type="project" value="TreeGrafter"/>
</dbReference>
<dbReference type="InterPro" id="IPR005110">
    <property type="entry name" value="MoeA_linker/N"/>
</dbReference>
<dbReference type="InterPro" id="IPR036135">
    <property type="entry name" value="MoeA_linker/N_sf"/>
</dbReference>
<dbReference type="FunFam" id="3.40.980.10:FF:000004">
    <property type="entry name" value="Molybdopterin molybdenumtransferase"/>
    <property type="match status" value="1"/>
</dbReference>
<gene>
    <name evidence="13" type="ORF">AU255_15615</name>
</gene>
<dbReference type="Gene3D" id="2.40.340.10">
    <property type="entry name" value="MoeA, C-terminal, domain IV"/>
    <property type="match status" value="1"/>
</dbReference>
<dbReference type="Gene3D" id="3.40.980.10">
    <property type="entry name" value="MoaB/Mog-like domain"/>
    <property type="match status" value="1"/>
</dbReference>
<reference evidence="13 14" key="1">
    <citation type="submission" date="2015-12" db="EMBL/GenBank/DDBJ databases">
        <authorList>
            <person name="Shamseldin A."/>
            <person name="Moawad H."/>
            <person name="Abd El-Rahim W.M."/>
            <person name="Sadowsky M.J."/>
        </authorList>
    </citation>
    <scope>NUCLEOTIDE SEQUENCE [LARGE SCALE GENOMIC DNA]</scope>
    <source>
        <strain evidence="13 14">WF1</strain>
    </source>
</reference>
<evidence type="ECO:0000256" key="9">
    <source>
        <dbReference type="ARBA" id="ARBA00023150"/>
    </source>
</evidence>
<keyword evidence="8 11" id="KW-0460">Magnesium</keyword>
<dbReference type="Gene3D" id="2.170.190.11">
    <property type="entry name" value="Molybdopterin biosynthesis moea protein, domain 3"/>
    <property type="match status" value="1"/>
</dbReference>
<evidence type="ECO:0000313" key="14">
    <source>
        <dbReference type="Proteomes" id="UP000191980"/>
    </source>
</evidence>
<dbReference type="SMART" id="SM00852">
    <property type="entry name" value="MoCF_biosynth"/>
    <property type="match status" value="1"/>
</dbReference>
<dbReference type="EMBL" id="LPUF01000003">
    <property type="protein sequence ID" value="OQK15646.1"/>
    <property type="molecule type" value="Genomic_DNA"/>
</dbReference>
<keyword evidence="14" id="KW-1185">Reference proteome</keyword>
<dbReference type="InterPro" id="IPR036425">
    <property type="entry name" value="MoaB/Mog-like_dom_sf"/>
</dbReference>
<dbReference type="GO" id="GO:0046872">
    <property type="term" value="F:metal ion binding"/>
    <property type="evidence" value="ECO:0007669"/>
    <property type="project" value="UniProtKB-UniRule"/>
</dbReference>
<comment type="cofactor">
    <cofactor evidence="1 11">
        <name>Mg(2+)</name>
        <dbReference type="ChEBI" id="CHEBI:18420"/>
    </cofactor>
</comment>
<evidence type="ECO:0000256" key="7">
    <source>
        <dbReference type="ARBA" id="ARBA00022723"/>
    </source>
</evidence>
<sequence length="420" mass="45129">MINTKTNCADINESGLLPVDQAKNTILAAMPVLQDSLQIPIEQAKGRCLAEAIISPVQVPGHTNSAVDGYAMHSCDLPGKGTQASLKIQATILAGQLYSENCPTGYCLRIMTGAPIPIGLDTVIMQEHCQISDTAILIDDRHSKGQNVRQAGEDIQLGTTVLHQGKLLCPADIGLLASLGITEIKVKRKLRIAIASTGNEIYSIASVVPDGGLYDSNRYCLLAALDRPDIEIINLGIIQDNETELLQRFNEAADYADIIISTGGVSVGEADFTKAALKASGDITFWKVAIKPGRPIAFGKIKQSVFFGLPGNPVAVLITLYQFVLPALEKMLGITDKPIAPLIKARSLQSIRKKPGRTEIQRGIVSQTDTGEFRVKTTGKQGSGILSSISMANAFIILQHDQDKVEQGDWVDVQLFSGLF</sequence>
<evidence type="ECO:0000256" key="6">
    <source>
        <dbReference type="ARBA" id="ARBA00022679"/>
    </source>
</evidence>
<dbReference type="PANTHER" id="PTHR10192">
    <property type="entry name" value="MOLYBDOPTERIN BIOSYNTHESIS PROTEIN"/>
    <property type="match status" value="1"/>
</dbReference>
<keyword evidence="6 11" id="KW-0808">Transferase</keyword>
<keyword evidence="7 11" id="KW-0479">Metal-binding</keyword>
<dbReference type="OrthoDB" id="9804758at2"/>
<comment type="catalytic activity">
    <reaction evidence="10">
        <text>adenylyl-molybdopterin + molybdate = Mo-molybdopterin + AMP + H(+)</text>
        <dbReference type="Rhea" id="RHEA:35047"/>
        <dbReference type="ChEBI" id="CHEBI:15378"/>
        <dbReference type="ChEBI" id="CHEBI:36264"/>
        <dbReference type="ChEBI" id="CHEBI:62727"/>
        <dbReference type="ChEBI" id="CHEBI:71302"/>
        <dbReference type="ChEBI" id="CHEBI:456215"/>
        <dbReference type="EC" id="2.10.1.1"/>
    </reaction>
</comment>
<dbReference type="InterPro" id="IPR036688">
    <property type="entry name" value="MoeA_C_domain_IV_sf"/>
</dbReference>
<dbReference type="Proteomes" id="UP000191980">
    <property type="component" value="Unassembled WGS sequence"/>
</dbReference>
<organism evidence="13 14">
    <name type="scientific">Methyloprofundus sedimenti</name>
    <dbReference type="NCBI Taxonomy" id="1420851"/>
    <lineage>
        <taxon>Bacteria</taxon>
        <taxon>Pseudomonadati</taxon>
        <taxon>Pseudomonadota</taxon>
        <taxon>Gammaproteobacteria</taxon>
        <taxon>Methylococcales</taxon>
        <taxon>Methylococcaceae</taxon>
        <taxon>Methyloprofundus</taxon>
    </lineage>
</organism>
<evidence type="ECO:0000259" key="12">
    <source>
        <dbReference type="SMART" id="SM00852"/>
    </source>
</evidence>
<dbReference type="Pfam" id="PF03453">
    <property type="entry name" value="MoeA_N"/>
    <property type="match status" value="1"/>
</dbReference>
<dbReference type="GO" id="GO:0061599">
    <property type="term" value="F:molybdopterin molybdotransferase activity"/>
    <property type="evidence" value="ECO:0007669"/>
    <property type="project" value="UniProtKB-UniRule"/>
</dbReference>
<dbReference type="NCBIfam" id="NF045515">
    <property type="entry name" value="Glp_gephyrin"/>
    <property type="match status" value="1"/>
</dbReference>
<comment type="pathway">
    <text evidence="3 11">Cofactor biosynthesis; molybdopterin biosynthesis.</text>
</comment>
<dbReference type="Pfam" id="PF03454">
    <property type="entry name" value="MoeA_C"/>
    <property type="match status" value="1"/>
</dbReference>
<evidence type="ECO:0000256" key="8">
    <source>
        <dbReference type="ARBA" id="ARBA00022842"/>
    </source>
</evidence>
<evidence type="ECO:0000256" key="1">
    <source>
        <dbReference type="ARBA" id="ARBA00001946"/>
    </source>
</evidence>
<dbReference type="GO" id="GO:0006777">
    <property type="term" value="P:Mo-molybdopterin cofactor biosynthetic process"/>
    <property type="evidence" value="ECO:0007669"/>
    <property type="project" value="UniProtKB-UniRule"/>
</dbReference>
<accession>A0A1V8M2D1</accession>
<evidence type="ECO:0000256" key="10">
    <source>
        <dbReference type="ARBA" id="ARBA00047317"/>
    </source>
</evidence>
<protein>
    <recommendedName>
        <fullName evidence="11">Molybdopterin molybdenumtransferase</fullName>
        <ecNumber evidence="11">2.10.1.1</ecNumber>
    </recommendedName>
</protein>
<comment type="function">
    <text evidence="2 11">Catalyzes the insertion of molybdate into adenylated molybdopterin with the concomitant release of AMP.</text>
</comment>
<evidence type="ECO:0000256" key="11">
    <source>
        <dbReference type="RuleBase" id="RU365090"/>
    </source>
</evidence>
<dbReference type="SUPFAM" id="SSF53218">
    <property type="entry name" value="Molybdenum cofactor biosynthesis proteins"/>
    <property type="match status" value="1"/>
</dbReference>
<dbReference type="InterPro" id="IPR001453">
    <property type="entry name" value="MoaB/Mog_dom"/>
</dbReference>
<comment type="similarity">
    <text evidence="4 11">Belongs to the MoeA family.</text>
</comment>
<dbReference type="STRING" id="1420851.AU255_15615"/>
<name>A0A1V8M2D1_9GAMM</name>
<dbReference type="PANTHER" id="PTHR10192:SF5">
    <property type="entry name" value="GEPHYRIN"/>
    <property type="match status" value="1"/>
</dbReference>
<keyword evidence="5 11" id="KW-0500">Molybdenum</keyword>
<dbReference type="EC" id="2.10.1.1" evidence="11"/>
<dbReference type="RefSeq" id="WP_080523882.1">
    <property type="nucleotide sequence ID" value="NZ_LPUF01000003.1"/>
</dbReference>
<dbReference type="PROSITE" id="PS01079">
    <property type="entry name" value="MOCF_BIOSYNTHESIS_2"/>
    <property type="match status" value="1"/>
</dbReference>
<evidence type="ECO:0000313" key="13">
    <source>
        <dbReference type="EMBL" id="OQK15646.1"/>
    </source>
</evidence>
<feature type="domain" description="MoaB/Mog" evidence="12">
    <location>
        <begin position="193"/>
        <end position="330"/>
    </location>
</feature>
<dbReference type="SUPFAM" id="SSF63867">
    <property type="entry name" value="MoeA C-terminal domain-like"/>
    <property type="match status" value="1"/>
</dbReference>
<dbReference type="Gene3D" id="3.90.105.10">
    <property type="entry name" value="Molybdopterin biosynthesis moea protein, domain 2"/>
    <property type="match status" value="1"/>
</dbReference>
<dbReference type="UniPathway" id="UPA00344"/>
<proteinExistence type="inferred from homology"/>
<dbReference type="InterPro" id="IPR008284">
    <property type="entry name" value="MoCF_biosynth_CS"/>
</dbReference>
<evidence type="ECO:0000256" key="2">
    <source>
        <dbReference type="ARBA" id="ARBA00002901"/>
    </source>
</evidence>
<dbReference type="CDD" id="cd00887">
    <property type="entry name" value="MoeA"/>
    <property type="match status" value="1"/>
</dbReference>
<dbReference type="Pfam" id="PF00994">
    <property type="entry name" value="MoCF_biosynth"/>
    <property type="match status" value="1"/>
</dbReference>
<comment type="caution">
    <text evidence="13">The sequence shown here is derived from an EMBL/GenBank/DDBJ whole genome shotgun (WGS) entry which is preliminary data.</text>
</comment>
<evidence type="ECO:0000256" key="3">
    <source>
        <dbReference type="ARBA" id="ARBA00005046"/>
    </source>
</evidence>
<dbReference type="NCBIfam" id="TIGR00177">
    <property type="entry name" value="molyb_syn"/>
    <property type="match status" value="1"/>
</dbReference>
<keyword evidence="9 11" id="KW-0501">Molybdenum cofactor biosynthesis</keyword>